<name>A0A517REN0_9PLAN</name>
<dbReference type="PANTHER" id="PTHR43737:SF1">
    <property type="entry name" value="DUF1501 DOMAIN-CONTAINING PROTEIN"/>
    <property type="match status" value="1"/>
</dbReference>
<dbReference type="KEGG" id="gaz:Pan241w_23930"/>
<dbReference type="RefSeq" id="WP_145215322.1">
    <property type="nucleotide sequence ID" value="NZ_CP036269.1"/>
</dbReference>
<dbReference type="Proteomes" id="UP000317171">
    <property type="component" value="Chromosome"/>
</dbReference>
<dbReference type="InterPro" id="IPR006311">
    <property type="entry name" value="TAT_signal"/>
</dbReference>
<dbReference type="PROSITE" id="PS51318">
    <property type="entry name" value="TAT"/>
    <property type="match status" value="1"/>
</dbReference>
<protein>
    <recommendedName>
        <fullName evidence="3">Sulfatase</fullName>
    </recommendedName>
</protein>
<organism evidence="1 2">
    <name type="scientific">Gimesia alba</name>
    <dbReference type="NCBI Taxonomy" id="2527973"/>
    <lineage>
        <taxon>Bacteria</taxon>
        <taxon>Pseudomonadati</taxon>
        <taxon>Planctomycetota</taxon>
        <taxon>Planctomycetia</taxon>
        <taxon>Planctomycetales</taxon>
        <taxon>Planctomycetaceae</taxon>
        <taxon>Gimesia</taxon>
    </lineage>
</organism>
<dbReference type="InterPro" id="IPR017850">
    <property type="entry name" value="Alkaline_phosphatase_core_sf"/>
</dbReference>
<reference evidence="1 2" key="1">
    <citation type="submission" date="2019-02" db="EMBL/GenBank/DDBJ databases">
        <title>Deep-cultivation of Planctomycetes and their phenomic and genomic characterization uncovers novel biology.</title>
        <authorList>
            <person name="Wiegand S."/>
            <person name="Jogler M."/>
            <person name="Boedeker C."/>
            <person name="Pinto D."/>
            <person name="Vollmers J."/>
            <person name="Rivas-Marin E."/>
            <person name="Kohn T."/>
            <person name="Peeters S.H."/>
            <person name="Heuer A."/>
            <person name="Rast P."/>
            <person name="Oberbeckmann S."/>
            <person name="Bunk B."/>
            <person name="Jeske O."/>
            <person name="Meyerdierks A."/>
            <person name="Storesund J.E."/>
            <person name="Kallscheuer N."/>
            <person name="Luecker S."/>
            <person name="Lage O.M."/>
            <person name="Pohl T."/>
            <person name="Merkel B.J."/>
            <person name="Hornburger P."/>
            <person name="Mueller R.-W."/>
            <person name="Bruemmer F."/>
            <person name="Labrenz M."/>
            <person name="Spormann A.M."/>
            <person name="Op den Camp H."/>
            <person name="Overmann J."/>
            <person name="Amann R."/>
            <person name="Jetten M.S.M."/>
            <person name="Mascher T."/>
            <person name="Medema M.H."/>
            <person name="Devos D.P."/>
            <person name="Kaster A.-K."/>
            <person name="Ovreas L."/>
            <person name="Rohde M."/>
            <person name="Galperin M.Y."/>
            <person name="Jogler C."/>
        </authorList>
    </citation>
    <scope>NUCLEOTIDE SEQUENCE [LARGE SCALE GENOMIC DNA]</scope>
    <source>
        <strain evidence="1 2">Pan241w</strain>
    </source>
</reference>
<proteinExistence type="predicted"/>
<evidence type="ECO:0000313" key="2">
    <source>
        <dbReference type="Proteomes" id="UP000317171"/>
    </source>
</evidence>
<dbReference type="PANTHER" id="PTHR43737">
    <property type="entry name" value="BLL7424 PROTEIN"/>
    <property type="match status" value="1"/>
</dbReference>
<accession>A0A517REN0</accession>
<dbReference type="AlphaFoldDB" id="A0A517REN0"/>
<dbReference type="SUPFAM" id="SSF53649">
    <property type="entry name" value="Alkaline phosphatase-like"/>
    <property type="match status" value="1"/>
</dbReference>
<gene>
    <name evidence="1" type="ORF">Pan241w_23930</name>
</gene>
<sequence>MADTNQHFNCDPIFTRRQMLQRCGTGLGSLGLASLMASQGLLDEAAGASAGRTESPMAPKMSHFPGRAKHVIHIFLNGGASQVDTFDPKPALAKYAGKMLPTQNLRTERKTGASLPSPFKFKKYGESGLEVSELFSQLGECVDDIAFVRSMYTNVPNHEPSLMMMNCGDLIQPRPSMGAWVTYGLGTENQNLPGFVVMCPGGYPITESANWRSAFLPGAYQGTHIDTKHTDIEKLISNIKNKKLALPEQRRQLDLLQALNRRHQAARAEESALESRIQSFELAYRMQMQASDVFDINQEPEHIHEMYGKGVHARQCMIARRLVERGVRYVQLWHGAGQPWDNHDEIEKGHRRLADQCAQPIAALLKDLKQRGLLQDTIVMCGGEFGRTPVVELPTPGANAGKMNGRDHNNHGFTVWLAGGGVKGGQAYGATDEFGFAAVENKVHVHDLQATVLKLLGFDHERLTYRFAGRDFRLTDVHGRVVEDLIA</sequence>
<keyword evidence="2" id="KW-1185">Reference proteome</keyword>
<dbReference type="EMBL" id="CP036269">
    <property type="protein sequence ID" value="QDT42310.1"/>
    <property type="molecule type" value="Genomic_DNA"/>
</dbReference>
<dbReference type="Pfam" id="PF07394">
    <property type="entry name" value="DUF1501"/>
    <property type="match status" value="1"/>
</dbReference>
<evidence type="ECO:0008006" key="3">
    <source>
        <dbReference type="Google" id="ProtNLM"/>
    </source>
</evidence>
<evidence type="ECO:0000313" key="1">
    <source>
        <dbReference type="EMBL" id="QDT42310.1"/>
    </source>
</evidence>
<dbReference type="OrthoDB" id="127333at2"/>
<dbReference type="InterPro" id="IPR010869">
    <property type="entry name" value="DUF1501"/>
</dbReference>